<feature type="region of interest" description="Disordered" evidence="9">
    <location>
        <begin position="298"/>
        <end position="318"/>
    </location>
</feature>
<reference evidence="12 13" key="1">
    <citation type="journal article" date="2013" name="Antonie Van Leeuwenhoek">
        <title>Echinimonas agarilytica gen. nov., sp. nov., a new gammaproteobacterium isolated from the sea urchin Strongylocentrotus intermedius.</title>
        <authorList>
            <person name="Nedashkovskaya O.I."/>
            <person name="Stenkova A.M."/>
            <person name="Zhukova N.V."/>
            <person name="Van Trappen S."/>
            <person name="Lee J.S."/>
            <person name="Kim S.B."/>
        </authorList>
    </citation>
    <scope>NUCLEOTIDE SEQUENCE [LARGE SCALE GENOMIC DNA]</scope>
    <source>
        <strain evidence="12 13">KMM 6351</strain>
    </source>
</reference>
<evidence type="ECO:0000256" key="9">
    <source>
        <dbReference type="SAM" id="MobiDB-lite"/>
    </source>
</evidence>
<keyword evidence="6 7" id="KW-0472">Membrane</keyword>
<accession>A0AA41W4Z0</accession>
<organism evidence="12 13">
    <name type="scientific">Echinimonas agarilytica</name>
    <dbReference type="NCBI Taxonomy" id="1215918"/>
    <lineage>
        <taxon>Bacteria</taxon>
        <taxon>Pseudomonadati</taxon>
        <taxon>Pseudomonadota</taxon>
        <taxon>Gammaproteobacteria</taxon>
        <taxon>Alteromonadales</taxon>
        <taxon>Echinimonadaceae</taxon>
        <taxon>Echinimonas</taxon>
    </lineage>
</organism>
<dbReference type="InterPro" id="IPR036737">
    <property type="entry name" value="OmpA-like_sf"/>
</dbReference>
<dbReference type="AlphaFoldDB" id="A0AA41W4Z0"/>
<dbReference type="Proteomes" id="UP001165393">
    <property type="component" value="Unassembled WGS sequence"/>
</dbReference>
<dbReference type="InterPro" id="IPR006665">
    <property type="entry name" value="OmpA-like"/>
</dbReference>
<feature type="domain" description="OmpA-like" evidence="11">
    <location>
        <begin position="142"/>
        <end position="262"/>
    </location>
</feature>
<comment type="similarity">
    <text evidence="2">Belongs to the MotB family.</text>
</comment>
<comment type="subcellular location">
    <subcellularLocation>
        <location evidence="1">Cell membrane</location>
        <topology evidence="1">Single-pass membrane protein</topology>
    </subcellularLocation>
</comment>
<evidence type="ECO:0000256" key="5">
    <source>
        <dbReference type="ARBA" id="ARBA00022989"/>
    </source>
</evidence>
<dbReference type="PROSITE" id="PS51123">
    <property type="entry name" value="OMPA_2"/>
    <property type="match status" value="1"/>
</dbReference>
<comment type="caution">
    <text evidence="12">The sequence shown here is derived from an EMBL/GenBank/DDBJ whole genome shotgun (WGS) entry which is preliminary data.</text>
</comment>
<dbReference type="PANTHER" id="PTHR30329:SF20">
    <property type="entry name" value="EXPORTED PROTEIN"/>
    <property type="match status" value="1"/>
</dbReference>
<evidence type="ECO:0000256" key="4">
    <source>
        <dbReference type="ARBA" id="ARBA00022692"/>
    </source>
</evidence>
<dbReference type="CDD" id="cd07185">
    <property type="entry name" value="OmpA_C-like"/>
    <property type="match status" value="1"/>
</dbReference>
<proteinExistence type="inferred from homology"/>
<gene>
    <name evidence="12" type="ORF">NAF29_04775</name>
</gene>
<sequence>MYKYNRARRHRNDQHIDRWLVSYADYMTLMFALFVVLYAMALAREGSLEELTQRLGDIFNSKQTSQAEPNPNSGLMLEASDDHLYGHGLMKEGGPELVDAESDILNIRKKHEGTALSNLENDLNEALQELVNAGFADIERQDDWLVLSLSSNLIFASGSSNPSSNLKELIPVVAKVLAPADNYIRVRGYTDSAPIDNEVFSSNWDLSAARAAKVLDGLIGQGIRDNLLALEAFGPNFPRATNETSEGRAANRRVEIAVSKWASPTEDDTAEVTQEEALKPLEKLDDYDSIQVIELPGGGIRITTRRSPDDPAAQEPQP</sequence>
<keyword evidence="5 10" id="KW-1133">Transmembrane helix</keyword>
<dbReference type="PANTHER" id="PTHR30329">
    <property type="entry name" value="STATOR ELEMENT OF FLAGELLAR MOTOR COMPLEX"/>
    <property type="match status" value="1"/>
</dbReference>
<evidence type="ECO:0000256" key="7">
    <source>
        <dbReference type="PROSITE-ProRule" id="PRU00473"/>
    </source>
</evidence>
<evidence type="ECO:0000256" key="3">
    <source>
        <dbReference type="ARBA" id="ARBA00022475"/>
    </source>
</evidence>
<dbReference type="Pfam" id="PF00691">
    <property type="entry name" value="OmpA"/>
    <property type="match status" value="1"/>
</dbReference>
<keyword evidence="8" id="KW-0175">Coiled coil</keyword>
<evidence type="ECO:0000313" key="12">
    <source>
        <dbReference type="EMBL" id="MCM2678990.1"/>
    </source>
</evidence>
<evidence type="ECO:0000256" key="8">
    <source>
        <dbReference type="SAM" id="Coils"/>
    </source>
</evidence>
<protein>
    <submittedName>
        <fullName evidence="12">OmpA family protein</fullName>
    </submittedName>
</protein>
<dbReference type="Gene3D" id="3.30.1330.60">
    <property type="entry name" value="OmpA-like domain"/>
    <property type="match status" value="1"/>
</dbReference>
<feature type="coiled-coil region" evidence="8">
    <location>
        <begin position="109"/>
        <end position="136"/>
    </location>
</feature>
<name>A0AA41W4Z0_9GAMM</name>
<evidence type="ECO:0000313" key="13">
    <source>
        <dbReference type="Proteomes" id="UP001165393"/>
    </source>
</evidence>
<dbReference type="Pfam" id="PF13677">
    <property type="entry name" value="MotB_plug"/>
    <property type="match status" value="1"/>
</dbReference>
<evidence type="ECO:0000256" key="1">
    <source>
        <dbReference type="ARBA" id="ARBA00004162"/>
    </source>
</evidence>
<evidence type="ECO:0000259" key="11">
    <source>
        <dbReference type="PROSITE" id="PS51123"/>
    </source>
</evidence>
<dbReference type="GO" id="GO:0005886">
    <property type="term" value="C:plasma membrane"/>
    <property type="evidence" value="ECO:0007669"/>
    <property type="project" value="UniProtKB-SubCell"/>
</dbReference>
<keyword evidence="4 10" id="KW-0812">Transmembrane</keyword>
<feature type="transmembrane region" description="Helical" evidence="10">
    <location>
        <begin position="20"/>
        <end position="41"/>
    </location>
</feature>
<dbReference type="InterPro" id="IPR025713">
    <property type="entry name" value="MotB-like_N_dom"/>
</dbReference>
<dbReference type="EMBL" id="JAMQGP010000002">
    <property type="protein sequence ID" value="MCM2678990.1"/>
    <property type="molecule type" value="Genomic_DNA"/>
</dbReference>
<evidence type="ECO:0000256" key="10">
    <source>
        <dbReference type="SAM" id="Phobius"/>
    </source>
</evidence>
<evidence type="ECO:0000256" key="2">
    <source>
        <dbReference type="ARBA" id="ARBA00008914"/>
    </source>
</evidence>
<dbReference type="SUPFAM" id="SSF103088">
    <property type="entry name" value="OmpA-like"/>
    <property type="match status" value="1"/>
</dbReference>
<keyword evidence="3" id="KW-1003">Cell membrane</keyword>
<keyword evidence="13" id="KW-1185">Reference proteome</keyword>
<dbReference type="RefSeq" id="WP_251260359.1">
    <property type="nucleotide sequence ID" value="NZ_JAMQGP010000002.1"/>
</dbReference>
<evidence type="ECO:0000256" key="6">
    <source>
        <dbReference type="ARBA" id="ARBA00023136"/>
    </source>
</evidence>
<dbReference type="InterPro" id="IPR050330">
    <property type="entry name" value="Bact_OuterMem_StrucFunc"/>
</dbReference>